<dbReference type="PANTHER" id="PTHR40619">
    <property type="entry name" value="FUNGAL STAND N-TERMINAL GOODBYE DOMAIN-CONTAINING PROTEIN"/>
    <property type="match status" value="1"/>
</dbReference>
<keyword evidence="5" id="KW-1185">Reference proteome</keyword>
<gene>
    <name evidence="4" type="ORF">E0Z10_g8053</name>
</gene>
<dbReference type="OrthoDB" id="5419927at2759"/>
<evidence type="ECO:0000259" key="2">
    <source>
        <dbReference type="Pfam" id="PF24809"/>
    </source>
</evidence>
<dbReference type="Pfam" id="PF24809">
    <property type="entry name" value="DUF7708"/>
    <property type="match status" value="1"/>
</dbReference>
<dbReference type="InterPro" id="IPR056125">
    <property type="entry name" value="DUF7708"/>
</dbReference>
<protein>
    <recommendedName>
        <fullName evidence="6">Fungal STAND N-terminal Goodbye domain-containing protein</fullName>
    </recommendedName>
</protein>
<comment type="caution">
    <text evidence="4">The sequence shown here is derived from an EMBL/GenBank/DDBJ whole genome shotgun (WGS) entry which is preliminary data.</text>
</comment>
<feature type="domain" description="Nephrocystin 3-like N-terminal" evidence="3">
    <location>
        <begin position="340"/>
        <end position="490"/>
    </location>
</feature>
<name>A0A4Z0YQI6_9PEZI</name>
<dbReference type="STRING" id="37992.A0A4Z0YQI6"/>
<dbReference type="PANTHER" id="PTHR40619:SF3">
    <property type="entry name" value="FUNGAL STAND N-TERMINAL GOODBYE DOMAIN-CONTAINING PROTEIN"/>
    <property type="match status" value="1"/>
</dbReference>
<evidence type="ECO:0000256" key="1">
    <source>
        <dbReference type="ARBA" id="ARBA00022737"/>
    </source>
</evidence>
<dbReference type="InterPro" id="IPR056884">
    <property type="entry name" value="NPHP3-like_N"/>
</dbReference>
<evidence type="ECO:0008006" key="6">
    <source>
        <dbReference type="Google" id="ProtNLM"/>
    </source>
</evidence>
<reference evidence="4 5" key="1">
    <citation type="submission" date="2019-03" db="EMBL/GenBank/DDBJ databases">
        <title>Draft genome sequence of Xylaria hypoxylon DSM 108379, a ubiquitous saprotrophic-parasitic fungi on hardwood.</title>
        <authorList>
            <person name="Buettner E."/>
            <person name="Leonhardt S."/>
            <person name="Gebauer A.M."/>
            <person name="Liers C."/>
            <person name="Hofrichter M."/>
            <person name="Kellner H."/>
        </authorList>
    </citation>
    <scope>NUCLEOTIDE SEQUENCE [LARGE SCALE GENOMIC DNA]</scope>
    <source>
        <strain evidence="4 5">DSM 108379</strain>
    </source>
</reference>
<dbReference type="AlphaFoldDB" id="A0A4Z0YQI6"/>
<evidence type="ECO:0000313" key="4">
    <source>
        <dbReference type="EMBL" id="TGJ80713.1"/>
    </source>
</evidence>
<sequence length="528" mass="60617">MEPTYAMAAKVRNFPDIMEEFKNEFPTEPEGRVEKGSSIRSKISWREVLVVLDDAAAAYATKTGVKGALKRVKGFIEDRGDTIERLSRLVPDVDYAKPIVGTLTFLLQAFKQTSKVRQEVNDGVERLGNNFELVEAYIEMYSAKLKVVEAAMTLYVTILRAIEEVIGYYTKHMVIKGFKAVWNGEKYEESLLSCLENITNVSRELIGQADTAHKQVTNKVAVDVEIGFKDVEIWVERAEKNLKEGLNAMFKDHITAMEARHEKEKELLRHESEKKDAELARLEQLYYRAITPEPPHVAECIVKQEDLLQFLDLTDVETTDIEYIIQQRELIISRGQDRTEQIMKSTQLREWLVQANSKELLIHGSCEPLPISPISFFCAMLTQNLRGVERFKSLAFFCGCHPYEDYGGARTLIISLLAQLLKQQHFDLSFIDHEIACRMDDGDIQAFCYVFERLLEQVNMTETVFCIIDGINFYECNGDEPLREMATEDVRQAIRDEDYLALPELAANTLSFSKARFERQWEEGHEAE</sequence>
<dbReference type="Proteomes" id="UP000297716">
    <property type="component" value="Unassembled WGS sequence"/>
</dbReference>
<feature type="domain" description="DUF7708" evidence="2">
    <location>
        <begin position="94"/>
        <end position="215"/>
    </location>
</feature>
<evidence type="ECO:0000259" key="3">
    <source>
        <dbReference type="Pfam" id="PF24883"/>
    </source>
</evidence>
<dbReference type="Pfam" id="PF24883">
    <property type="entry name" value="NPHP3_N"/>
    <property type="match status" value="1"/>
</dbReference>
<keyword evidence="1" id="KW-0677">Repeat</keyword>
<dbReference type="EMBL" id="SKBN01000205">
    <property type="protein sequence ID" value="TGJ80713.1"/>
    <property type="molecule type" value="Genomic_DNA"/>
</dbReference>
<organism evidence="4 5">
    <name type="scientific">Xylaria hypoxylon</name>
    <dbReference type="NCBI Taxonomy" id="37992"/>
    <lineage>
        <taxon>Eukaryota</taxon>
        <taxon>Fungi</taxon>
        <taxon>Dikarya</taxon>
        <taxon>Ascomycota</taxon>
        <taxon>Pezizomycotina</taxon>
        <taxon>Sordariomycetes</taxon>
        <taxon>Xylariomycetidae</taxon>
        <taxon>Xylariales</taxon>
        <taxon>Xylariaceae</taxon>
        <taxon>Xylaria</taxon>
    </lineage>
</organism>
<accession>A0A4Z0YQI6</accession>
<proteinExistence type="predicted"/>
<evidence type="ECO:0000313" key="5">
    <source>
        <dbReference type="Proteomes" id="UP000297716"/>
    </source>
</evidence>